<dbReference type="InterPro" id="IPR007206">
    <property type="entry name" value="Protein_HGH1_C"/>
</dbReference>
<protein>
    <recommendedName>
        <fullName evidence="2">Protein HGH1 homolog</fullName>
    </recommendedName>
</protein>
<dbReference type="EMBL" id="PKMF04000134">
    <property type="protein sequence ID" value="KAK7847898.1"/>
    <property type="molecule type" value="Genomic_DNA"/>
</dbReference>
<feature type="domain" description="Protein HGH1 C-terminal" evidence="5">
    <location>
        <begin position="476"/>
        <end position="519"/>
    </location>
</feature>
<dbReference type="InterPro" id="IPR016024">
    <property type="entry name" value="ARM-type_fold"/>
</dbReference>
<accession>A0AAW0LAL3</accession>
<evidence type="ECO:0000313" key="6">
    <source>
        <dbReference type="EMBL" id="KAK7847898.1"/>
    </source>
</evidence>
<keyword evidence="3" id="KW-0472">Membrane</keyword>
<reference evidence="6 7" key="1">
    <citation type="journal article" date="2018" name="Sci. Data">
        <title>The draft genome sequence of cork oak.</title>
        <authorList>
            <person name="Ramos A.M."/>
            <person name="Usie A."/>
            <person name="Barbosa P."/>
            <person name="Barros P.M."/>
            <person name="Capote T."/>
            <person name="Chaves I."/>
            <person name="Simoes F."/>
            <person name="Abreu I."/>
            <person name="Carrasquinho I."/>
            <person name="Faro C."/>
            <person name="Guimaraes J.B."/>
            <person name="Mendonca D."/>
            <person name="Nobrega F."/>
            <person name="Rodrigues L."/>
            <person name="Saibo N.J.M."/>
            <person name="Varela M.C."/>
            <person name="Egas C."/>
            <person name="Matos J."/>
            <person name="Miguel C.M."/>
            <person name="Oliveira M.M."/>
            <person name="Ricardo C.P."/>
            <person name="Goncalves S."/>
        </authorList>
    </citation>
    <scope>NUCLEOTIDE SEQUENCE [LARGE SCALE GENOMIC DNA]</scope>
    <source>
        <strain evidence="7">cv. HL8</strain>
    </source>
</reference>
<feature type="domain" description="Protein HGH1 N-terminal" evidence="4">
    <location>
        <begin position="267"/>
        <end position="433"/>
    </location>
</feature>
<dbReference type="Pfam" id="PF04064">
    <property type="entry name" value="DUF384"/>
    <property type="match status" value="1"/>
</dbReference>
<keyword evidence="3" id="KW-1133">Transmembrane helix</keyword>
<evidence type="ECO:0000256" key="3">
    <source>
        <dbReference type="SAM" id="Phobius"/>
    </source>
</evidence>
<dbReference type="Pfam" id="PF04063">
    <property type="entry name" value="DUF383"/>
    <property type="match status" value="1"/>
</dbReference>
<dbReference type="Gene3D" id="1.25.10.10">
    <property type="entry name" value="Leucine-rich Repeat Variant"/>
    <property type="match status" value="2"/>
</dbReference>
<sequence>MANELEELIGFLSSPSPQITKAAVDIVRGLTGSEDGLKSLAHYANIVLPSLSRLLAGPKEVSEPAAEALVNLSQDTDLARKMVEMGTVKIAMEILYKPESGISKLLVMLLVNLTQLDAGIASLLQTEDEKMNGLSLKQKRRRLKSFTKAFGILDTPSCLRRAAERAKNRRKMANELEELIGFLSSPSPQITKAAVDIVRGLTGSEDGLKSLAHYANIVLPSLSRLLAGPKEVSEPAAEALVNLSQDTDLALKMVEMGMVKIAMEILYKPESGISKLLVMLLVNLTQLDAGIASLLQCWSEIFIAHLPDDPFEHVASILVNISKQEAARKLLLDPKRGLLKQIIRQFDSSSPLRKKGFPGDKINHVSGTIRNCCFEAESQLQNLLLISEFLWPALLLPVAGNKIYNEKDTSKMPLELGSALSIEREPVTDPEIQVQVLEAIYLITLQCSNKNMWSFFLLLLLRLELIYSWFYILIVSGRRAFWSVNGPRILQVGYEDEQDPKVMEAYERVGSLLVDNSGTEEPSTEKSN</sequence>
<evidence type="ECO:0000259" key="4">
    <source>
        <dbReference type="Pfam" id="PF04063"/>
    </source>
</evidence>
<feature type="transmembrane region" description="Helical" evidence="3">
    <location>
        <begin position="452"/>
        <end position="474"/>
    </location>
</feature>
<keyword evidence="7" id="KW-1185">Reference proteome</keyword>
<organism evidence="6 7">
    <name type="scientific">Quercus suber</name>
    <name type="common">Cork oak</name>
    <dbReference type="NCBI Taxonomy" id="58331"/>
    <lineage>
        <taxon>Eukaryota</taxon>
        <taxon>Viridiplantae</taxon>
        <taxon>Streptophyta</taxon>
        <taxon>Embryophyta</taxon>
        <taxon>Tracheophyta</taxon>
        <taxon>Spermatophyta</taxon>
        <taxon>Magnoliopsida</taxon>
        <taxon>eudicotyledons</taxon>
        <taxon>Gunneridae</taxon>
        <taxon>Pentapetalae</taxon>
        <taxon>rosids</taxon>
        <taxon>fabids</taxon>
        <taxon>Fagales</taxon>
        <taxon>Fagaceae</taxon>
        <taxon>Quercus</taxon>
    </lineage>
</organism>
<gene>
    <name evidence="6" type="ORF">CFP56_006053</name>
</gene>
<dbReference type="SUPFAM" id="SSF48371">
    <property type="entry name" value="ARM repeat"/>
    <property type="match status" value="1"/>
</dbReference>
<dbReference type="InterPro" id="IPR039717">
    <property type="entry name" value="Hgh1"/>
</dbReference>
<comment type="caution">
    <text evidence="6">The sequence shown here is derived from an EMBL/GenBank/DDBJ whole genome shotgun (WGS) entry which is preliminary data.</text>
</comment>
<evidence type="ECO:0000313" key="7">
    <source>
        <dbReference type="Proteomes" id="UP000237347"/>
    </source>
</evidence>
<comment type="similarity">
    <text evidence="1">Belongs to the HGH1 family.</text>
</comment>
<name>A0AAW0LAL3_QUESU</name>
<dbReference type="AlphaFoldDB" id="A0AAW0LAL3"/>
<keyword evidence="3" id="KW-0812">Transmembrane</keyword>
<dbReference type="Proteomes" id="UP000237347">
    <property type="component" value="Unassembled WGS sequence"/>
</dbReference>
<evidence type="ECO:0000256" key="2">
    <source>
        <dbReference type="ARBA" id="ARBA00014076"/>
    </source>
</evidence>
<dbReference type="InterPro" id="IPR007205">
    <property type="entry name" value="Protein_HGH1_N"/>
</dbReference>
<dbReference type="PANTHER" id="PTHR13387:SF9">
    <property type="entry name" value="PROTEIN HGH1 HOMOLOG"/>
    <property type="match status" value="1"/>
</dbReference>
<dbReference type="PANTHER" id="PTHR13387">
    <property type="entry name" value="PROTEIN HGH1 HOMOLOG"/>
    <property type="match status" value="1"/>
</dbReference>
<dbReference type="InterPro" id="IPR011989">
    <property type="entry name" value="ARM-like"/>
</dbReference>
<evidence type="ECO:0000256" key="1">
    <source>
        <dbReference type="ARBA" id="ARBA00006712"/>
    </source>
</evidence>
<proteinExistence type="inferred from homology"/>
<evidence type="ECO:0000259" key="5">
    <source>
        <dbReference type="Pfam" id="PF04064"/>
    </source>
</evidence>